<keyword evidence="8" id="KW-1185">Reference proteome</keyword>
<keyword evidence="1 6" id="KW-0963">Cytoplasm</keyword>
<dbReference type="PANTHER" id="PTHR31760:SF0">
    <property type="entry name" value="S-ADENOSYL-L-METHIONINE-DEPENDENT METHYLTRANSFERASES SUPERFAMILY PROTEIN"/>
    <property type="match status" value="1"/>
</dbReference>
<accession>A0A1M4T1T4</accession>
<dbReference type="AlphaFoldDB" id="A0A1M4T1T4"/>
<dbReference type="SUPFAM" id="SSF53335">
    <property type="entry name" value="S-adenosyl-L-methionine-dependent methyltransferases"/>
    <property type="match status" value="1"/>
</dbReference>
<dbReference type="GO" id="GO:0070043">
    <property type="term" value="F:rRNA (guanine-N7-)-methyltransferase activity"/>
    <property type="evidence" value="ECO:0007669"/>
    <property type="project" value="UniProtKB-UniRule"/>
</dbReference>
<sequence length="207" mass="23481">MEIILKYFPNLTEEQHRQFAALYDLYIDWNAKINVISRKDIENLYEHHVLHSLAIAKVLDFKPGTSIMDLGTGGGFPGIPLAILFPDTKFHLVDSIGKKVRVATEVANAIGLKNVTFRHARAQEEKQLFDFVVSRAVMPLSDLIDIIKKNISKKQINALPNGLICLKGGELQHETLPFKNKTVINSISDYFEEEFFETKKVVYVPLV</sequence>
<dbReference type="Proteomes" id="UP000184509">
    <property type="component" value="Unassembled WGS sequence"/>
</dbReference>
<dbReference type="Pfam" id="PF02527">
    <property type="entry name" value="GidB"/>
    <property type="match status" value="1"/>
</dbReference>
<feature type="binding site" evidence="6">
    <location>
        <position position="71"/>
    </location>
    <ligand>
        <name>S-adenosyl-L-methionine</name>
        <dbReference type="ChEBI" id="CHEBI:59789"/>
    </ligand>
</feature>
<evidence type="ECO:0000256" key="6">
    <source>
        <dbReference type="HAMAP-Rule" id="MF_00074"/>
    </source>
</evidence>
<evidence type="ECO:0000313" key="8">
    <source>
        <dbReference type="Proteomes" id="UP000184509"/>
    </source>
</evidence>
<evidence type="ECO:0000256" key="3">
    <source>
        <dbReference type="ARBA" id="ARBA00022603"/>
    </source>
</evidence>
<dbReference type="HAMAP" id="MF_00074">
    <property type="entry name" value="16SrRNA_methyltr_G"/>
    <property type="match status" value="1"/>
</dbReference>
<comment type="similarity">
    <text evidence="6">Belongs to the methyltransferase superfamily. RNA methyltransferase RsmG family.</text>
</comment>
<dbReference type="NCBIfam" id="TIGR00138">
    <property type="entry name" value="rsmG_gidB"/>
    <property type="match status" value="1"/>
</dbReference>
<keyword evidence="4 6" id="KW-0808">Transferase</keyword>
<dbReference type="FunFam" id="3.40.50.150:FF:000429">
    <property type="entry name" value="Ribosomal RNA small subunit methyltransferase G"/>
    <property type="match status" value="1"/>
</dbReference>
<dbReference type="PIRSF" id="PIRSF003078">
    <property type="entry name" value="GidB"/>
    <property type="match status" value="1"/>
</dbReference>
<feature type="binding site" evidence="6">
    <location>
        <begin position="122"/>
        <end position="123"/>
    </location>
    <ligand>
        <name>S-adenosyl-L-methionine</name>
        <dbReference type="ChEBI" id="CHEBI:59789"/>
    </ligand>
</feature>
<comment type="function">
    <text evidence="6">Specifically methylates the N7 position of a guanine in 16S rRNA.</text>
</comment>
<dbReference type="EMBL" id="FQTV01000001">
    <property type="protein sequence ID" value="SHE38247.1"/>
    <property type="molecule type" value="Genomic_DNA"/>
</dbReference>
<proteinExistence type="inferred from homology"/>
<keyword evidence="3 6" id="KW-0489">Methyltransferase</keyword>
<evidence type="ECO:0000256" key="2">
    <source>
        <dbReference type="ARBA" id="ARBA00022552"/>
    </source>
</evidence>
<protein>
    <recommendedName>
        <fullName evidence="6">Ribosomal RNA small subunit methyltransferase G</fullName>
        <ecNumber evidence="6">2.1.1.-</ecNumber>
    </recommendedName>
    <alternativeName>
        <fullName evidence="6">16S rRNA 7-methylguanosine methyltransferase</fullName>
        <shortName evidence="6">16S rRNA m7G methyltransferase</shortName>
    </alternativeName>
</protein>
<feature type="binding site" evidence="6">
    <location>
        <position position="135"/>
    </location>
    <ligand>
        <name>S-adenosyl-L-methionine</name>
        <dbReference type="ChEBI" id="CHEBI:59789"/>
    </ligand>
</feature>
<organism evidence="7 8">
    <name type="scientific">Bacteroides luti</name>
    <dbReference type="NCBI Taxonomy" id="1297750"/>
    <lineage>
        <taxon>Bacteria</taxon>
        <taxon>Pseudomonadati</taxon>
        <taxon>Bacteroidota</taxon>
        <taxon>Bacteroidia</taxon>
        <taxon>Bacteroidales</taxon>
        <taxon>Bacteroidaceae</taxon>
        <taxon>Bacteroides</taxon>
    </lineage>
</organism>
<dbReference type="PANTHER" id="PTHR31760">
    <property type="entry name" value="S-ADENOSYL-L-METHIONINE-DEPENDENT METHYLTRANSFERASES SUPERFAMILY PROTEIN"/>
    <property type="match status" value="1"/>
</dbReference>
<evidence type="ECO:0000313" key="7">
    <source>
        <dbReference type="EMBL" id="SHE38247.1"/>
    </source>
</evidence>
<feature type="binding site" evidence="6">
    <location>
        <position position="76"/>
    </location>
    <ligand>
        <name>S-adenosyl-L-methionine</name>
        <dbReference type="ChEBI" id="CHEBI:59789"/>
    </ligand>
</feature>
<dbReference type="GO" id="GO:0005829">
    <property type="term" value="C:cytosol"/>
    <property type="evidence" value="ECO:0007669"/>
    <property type="project" value="TreeGrafter"/>
</dbReference>
<name>A0A1M4T1T4_9BACE</name>
<comment type="caution">
    <text evidence="6">Lacks conserved residue(s) required for the propagation of feature annotation.</text>
</comment>
<keyword evidence="5 6" id="KW-0949">S-adenosyl-L-methionine</keyword>
<dbReference type="InterPro" id="IPR029063">
    <property type="entry name" value="SAM-dependent_MTases_sf"/>
</dbReference>
<evidence type="ECO:0000256" key="5">
    <source>
        <dbReference type="ARBA" id="ARBA00022691"/>
    </source>
</evidence>
<dbReference type="OrthoDB" id="9808773at2"/>
<dbReference type="EC" id="2.1.1.-" evidence="6"/>
<reference evidence="7 8" key="1">
    <citation type="submission" date="2016-11" db="EMBL/GenBank/DDBJ databases">
        <authorList>
            <person name="Jaros S."/>
            <person name="Januszkiewicz K."/>
            <person name="Wedrychowicz H."/>
        </authorList>
    </citation>
    <scope>NUCLEOTIDE SEQUENCE [LARGE SCALE GENOMIC DNA]</scope>
    <source>
        <strain evidence="7 8">DSM 26991</strain>
    </source>
</reference>
<dbReference type="Gene3D" id="3.40.50.150">
    <property type="entry name" value="Vaccinia Virus protein VP39"/>
    <property type="match status" value="1"/>
</dbReference>
<dbReference type="STRING" id="1297750.SAMN05444405_101255"/>
<evidence type="ECO:0000256" key="4">
    <source>
        <dbReference type="ARBA" id="ARBA00022679"/>
    </source>
</evidence>
<dbReference type="RefSeq" id="WP_073398693.1">
    <property type="nucleotide sequence ID" value="NZ_FQTV01000001.1"/>
</dbReference>
<dbReference type="InterPro" id="IPR003682">
    <property type="entry name" value="rRNA_ssu_MeTfrase_G"/>
</dbReference>
<keyword evidence="2 6" id="KW-0698">rRNA processing</keyword>
<gene>
    <name evidence="6" type="primary">rsmG</name>
    <name evidence="7" type="ORF">SAMN05444405_101255</name>
</gene>
<comment type="subcellular location">
    <subcellularLocation>
        <location evidence="6">Cytoplasm</location>
    </subcellularLocation>
</comment>
<evidence type="ECO:0000256" key="1">
    <source>
        <dbReference type="ARBA" id="ARBA00022490"/>
    </source>
</evidence>